<evidence type="ECO:0000313" key="2">
    <source>
        <dbReference type="Proteomes" id="UP000606889"/>
    </source>
</evidence>
<reference evidence="1 2" key="1">
    <citation type="submission" date="2020-08" db="EMBL/GenBank/DDBJ databases">
        <title>Genome public.</title>
        <authorList>
            <person name="Liu C."/>
            <person name="Sun Q."/>
        </authorList>
    </citation>
    <scope>NUCLEOTIDE SEQUENCE [LARGE SCALE GENOMIC DNA]</scope>
    <source>
        <strain evidence="1 2">NSJ-35</strain>
    </source>
</reference>
<dbReference type="RefSeq" id="WP_186858472.1">
    <property type="nucleotide sequence ID" value="NZ_JACOON010000006.1"/>
</dbReference>
<dbReference type="Proteomes" id="UP000606889">
    <property type="component" value="Unassembled WGS sequence"/>
</dbReference>
<name>A0ABR7EGX4_9FIRM</name>
<keyword evidence="2" id="KW-1185">Reference proteome</keyword>
<proteinExistence type="predicted"/>
<sequence length="116" mass="13148">MRNIFAANRKKHAAPWKILVPALCFAMVFLVVVFAVSDVSLSARAQERATAEEAVRRAAVQCYAIEGRYPQDVAYLQEHYGLVVDTRRYSYHLNPVGENLMPEIFVFPAGERKEGF</sequence>
<dbReference type="EMBL" id="JACOON010000006">
    <property type="protein sequence ID" value="MBC5649025.1"/>
    <property type="molecule type" value="Genomic_DNA"/>
</dbReference>
<organism evidence="1 2">
    <name type="scientific">Christensenella tenuis</name>
    <dbReference type="NCBI Taxonomy" id="2763033"/>
    <lineage>
        <taxon>Bacteria</taxon>
        <taxon>Bacillati</taxon>
        <taxon>Bacillota</taxon>
        <taxon>Clostridia</taxon>
        <taxon>Christensenellales</taxon>
        <taxon>Christensenellaceae</taxon>
        <taxon>Christensenella</taxon>
    </lineage>
</organism>
<protein>
    <submittedName>
        <fullName evidence="1">Uncharacterized protein</fullName>
    </submittedName>
</protein>
<comment type="caution">
    <text evidence="1">The sequence shown here is derived from an EMBL/GenBank/DDBJ whole genome shotgun (WGS) entry which is preliminary data.</text>
</comment>
<evidence type="ECO:0000313" key="1">
    <source>
        <dbReference type="EMBL" id="MBC5649025.1"/>
    </source>
</evidence>
<accession>A0ABR7EGX4</accession>
<gene>
    <name evidence="1" type="ORF">H8S18_11810</name>
</gene>